<sequence length="140" mass="15960">MSPEQKNDLAQLIVEFYEKLSSWEHGVVRGTGLTPTQMHVIEILGANNALRMKELAQRMGVTTGSLTVVADKLEQRGLLRRRPNDTDRRSILVELTENGKQRFAEHDKLHMDLTRDIVADLSSEESALFAECLRKINRNF</sequence>
<dbReference type="PRINTS" id="PR00598">
    <property type="entry name" value="HTHMARR"/>
</dbReference>
<dbReference type="SMART" id="SM00347">
    <property type="entry name" value="HTH_MARR"/>
    <property type="match status" value="1"/>
</dbReference>
<dbReference type="SUPFAM" id="SSF46785">
    <property type="entry name" value="Winged helix' DNA-binding domain"/>
    <property type="match status" value="1"/>
</dbReference>
<keyword evidence="6" id="KW-1185">Reference proteome</keyword>
<dbReference type="OrthoDB" id="5521015at2"/>
<dbReference type="Gene3D" id="1.10.10.10">
    <property type="entry name" value="Winged helix-like DNA-binding domain superfamily/Winged helix DNA-binding domain"/>
    <property type="match status" value="1"/>
</dbReference>
<evidence type="ECO:0000313" key="6">
    <source>
        <dbReference type="Proteomes" id="UP000190027"/>
    </source>
</evidence>
<dbReference type="RefSeq" id="WP_078716107.1">
    <property type="nucleotide sequence ID" value="NZ_FUYC01000002.1"/>
</dbReference>
<organism evidence="5 6">
    <name type="scientific">Paucidesulfovibrio gracilis DSM 16080</name>
    <dbReference type="NCBI Taxonomy" id="1121449"/>
    <lineage>
        <taxon>Bacteria</taxon>
        <taxon>Pseudomonadati</taxon>
        <taxon>Thermodesulfobacteriota</taxon>
        <taxon>Desulfovibrionia</taxon>
        <taxon>Desulfovibrionales</taxon>
        <taxon>Desulfovibrionaceae</taxon>
        <taxon>Paucidesulfovibrio</taxon>
    </lineage>
</organism>
<keyword evidence="1" id="KW-0805">Transcription regulation</keyword>
<evidence type="ECO:0000256" key="1">
    <source>
        <dbReference type="ARBA" id="ARBA00023015"/>
    </source>
</evidence>
<protein>
    <submittedName>
        <fullName evidence="5">Transcriptional regulator, MarR family</fullName>
    </submittedName>
</protein>
<dbReference type="InterPro" id="IPR036388">
    <property type="entry name" value="WH-like_DNA-bd_sf"/>
</dbReference>
<dbReference type="STRING" id="1121449.SAMN02745704_00523"/>
<evidence type="ECO:0000256" key="3">
    <source>
        <dbReference type="ARBA" id="ARBA00023163"/>
    </source>
</evidence>
<dbReference type="InterPro" id="IPR000835">
    <property type="entry name" value="HTH_MarR-typ"/>
</dbReference>
<accession>A0A1T4W9N2</accession>
<dbReference type="EMBL" id="FUYC01000002">
    <property type="protein sequence ID" value="SKA73748.1"/>
    <property type="molecule type" value="Genomic_DNA"/>
</dbReference>
<gene>
    <name evidence="5" type="ORF">SAMN02745704_00523</name>
</gene>
<keyword evidence="3" id="KW-0804">Transcription</keyword>
<reference evidence="5 6" key="1">
    <citation type="submission" date="2017-02" db="EMBL/GenBank/DDBJ databases">
        <authorList>
            <person name="Peterson S.W."/>
        </authorList>
    </citation>
    <scope>NUCLEOTIDE SEQUENCE [LARGE SCALE GENOMIC DNA]</scope>
    <source>
        <strain evidence="5 6">DSM 16080</strain>
    </source>
</reference>
<dbReference type="PANTHER" id="PTHR42756">
    <property type="entry name" value="TRANSCRIPTIONAL REGULATOR, MARR"/>
    <property type="match status" value="1"/>
</dbReference>
<dbReference type="InterPro" id="IPR036390">
    <property type="entry name" value="WH_DNA-bd_sf"/>
</dbReference>
<evidence type="ECO:0000313" key="5">
    <source>
        <dbReference type="EMBL" id="SKA73748.1"/>
    </source>
</evidence>
<dbReference type="Proteomes" id="UP000190027">
    <property type="component" value="Unassembled WGS sequence"/>
</dbReference>
<dbReference type="Pfam" id="PF01047">
    <property type="entry name" value="MarR"/>
    <property type="match status" value="1"/>
</dbReference>
<dbReference type="PANTHER" id="PTHR42756:SF1">
    <property type="entry name" value="TRANSCRIPTIONAL REPRESSOR OF EMRAB OPERON"/>
    <property type="match status" value="1"/>
</dbReference>
<evidence type="ECO:0000256" key="2">
    <source>
        <dbReference type="ARBA" id="ARBA00023125"/>
    </source>
</evidence>
<keyword evidence="2" id="KW-0238">DNA-binding</keyword>
<dbReference type="GO" id="GO:0003700">
    <property type="term" value="F:DNA-binding transcription factor activity"/>
    <property type="evidence" value="ECO:0007669"/>
    <property type="project" value="InterPro"/>
</dbReference>
<name>A0A1T4W9N2_9BACT</name>
<evidence type="ECO:0000259" key="4">
    <source>
        <dbReference type="PROSITE" id="PS50995"/>
    </source>
</evidence>
<dbReference type="GO" id="GO:0003677">
    <property type="term" value="F:DNA binding"/>
    <property type="evidence" value="ECO:0007669"/>
    <property type="project" value="UniProtKB-KW"/>
</dbReference>
<feature type="domain" description="HTH marR-type" evidence="4">
    <location>
        <begin position="6"/>
        <end position="138"/>
    </location>
</feature>
<proteinExistence type="predicted"/>
<dbReference type="PROSITE" id="PS50995">
    <property type="entry name" value="HTH_MARR_2"/>
    <property type="match status" value="1"/>
</dbReference>
<dbReference type="AlphaFoldDB" id="A0A1T4W9N2"/>